<organism evidence="2 3">
    <name type="scientific">Rhypophila decipiens</name>
    <dbReference type="NCBI Taxonomy" id="261697"/>
    <lineage>
        <taxon>Eukaryota</taxon>
        <taxon>Fungi</taxon>
        <taxon>Dikarya</taxon>
        <taxon>Ascomycota</taxon>
        <taxon>Pezizomycotina</taxon>
        <taxon>Sordariomycetes</taxon>
        <taxon>Sordariomycetidae</taxon>
        <taxon>Sordariales</taxon>
        <taxon>Naviculisporaceae</taxon>
        <taxon>Rhypophila</taxon>
    </lineage>
</organism>
<evidence type="ECO:0000256" key="1">
    <source>
        <dbReference type="SAM" id="SignalP"/>
    </source>
</evidence>
<feature type="chain" id="PRO_5043032464" description="Secreted protein" evidence="1">
    <location>
        <begin position="18"/>
        <end position="128"/>
    </location>
</feature>
<keyword evidence="3" id="KW-1185">Reference proteome</keyword>
<name>A0AAN6XYH7_9PEZI</name>
<protein>
    <recommendedName>
        <fullName evidence="4">Secreted protein</fullName>
    </recommendedName>
</protein>
<proteinExistence type="predicted"/>
<dbReference type="EMBL" id="MU858211">
    <property type="protein sequence ID" value="KAK4209268.1"/>
    <property type="molecule type" value="Genomic_DNA"/>
</dbReference>
<dbReference type="AlphaFoldDB" id="A0AAN6XYH7"/>
<dbReference type="Proteomes" id="UP001301769">
    <property type="component" value="Unassembled WGS sequence"/>
</dbReference>
<evidence type="ECO:0000313" key="3">
    <source>
        <dbReference type="Proteomes" id="UP001301769"/>
    </source>
</evidence>
<sequence length="128" mass="14337">MLFFAQTIAFLVAGVWTMASRQHPGLNRYRSPECCGQFSKFMEQFSVGWRRLLRGGTTRPKRSLRSILPWALSSTPYVPCPLPLICNGFCISNPGCADANHSLFTPFIASHALFLDLQIYMASSRSCI</sequence>
<evidence type="ECO:0000313" key="2">
    <source>
        <dbReference type="EMBL" id="KAK4209268.1"/>
    </source>
</evidence>
<reference evidence="2" key="2">
    <citation type="submission" date="2023-05" db="EMBL/GenBank/DDBJ databases">
        <authorList>
            <consortium name="Lawrence Berkeley National Laboratory"/>
            <person name="Steindorff A."/>
            <person name="Hensen N."/>
            <person name="Bonometti L."/>
            <person name="Westerberg I."/>
            <person name="Brannstrom I.O."/>
            <person name="Guillou S."/>
            <person name="Cros-Aarteil S."/>
            <person name="Calhoun S."/>
            <person name="Haridas S."/>
            <person name="Kuo A."/>
            <person name="Mondo S."/>
            <person name="Pangilinan J."/>
            <person name="Riley R."/>
            <person name="Labutti K."/>
            <person name="Andreopoulos B."/>
            <person name="Lipzen A."/>
            <person name="Chen C."/>
            <person name="Yanf M."/>
            <person name="Daum C."/>
            <person name="Ng V."/>
            <person name="Clum A."/>
            <person name="Ohm R."/>
            <person name="Martin F."/>
            <person name="Silar P."/>
            <person name="Natvig D."/>
            <person name="Lalanne C."/>
            <person name="Gautier V."/>
            <person name="Ament-Velasquez S.L."/>
            <person name="Kruys A."/>
            <person name="Hutchinson M.I."/>
            <person name="Powell A.J."/>
            <person name="Barry K."/>
            <person name="Miller A.N."/>
            <person name="Grigoriev I.V."/>
            <person name="Debuchy R."/>
            <person name="Gladieux P."/>
            <person name="Thoren M.H."/>
            <person name="Johannesson H."/>
        </authorList>
    </citation>
    <scope>NUCLEOTIDE SEQUENCE</scope>
    <source>
        <strain evidence="2">PSN293</strain>
    </source>
</reference>
<evidence type="ECO:0008006" key="4">
    <source>
        <dbReference type="Google" id="ProtNLM"/>
    </source>
</evidence>
<accession>A0AAN6XYH7</accession>
<keyword evidence="1" id="KW-0732">Signal</keyword>
<gene>
    <name evidence="2" type="ORF">QBC37DRAFT_55923</name>
</gene>
<reference evidence="2" key="1">
    <citation type="journal article" date="2023" name="Mol. Phylogenet. Evol.">
        <title>Genome-scale phylogeny and comparative genomics of the fungal order Sordariales.</title>
        <authorList>
            <person name="Hensen N."/>
            <person name="Bonometti L."/>
            <person name="Westerberg I."/>
            <person name="Brannstrom I.O."/>
            <person name="Guillou S."/>
            <person name="Cros-Aarteil S."/>
            <person name="Calhoun S."/>
            <person name="Haridas S."/>
            <person name="Kuo A."/>
            <person name="Mondo S."/>
            <person name="Pangilinan J."/>
            <person name="Riley R."/>
            <person name="LaButti K."/>
            <person name="Andreopoulos B."/>
            <person name="Lipzen A."/>
            <person name="Chen C."/>
            <person name="Yan M."/>
            <person name="Daum C."/>
            <person name="Ng V."/>
            <person name="Clum A."/>
            <person name="Steindorff A."/>
            <person name="Ohm R.A."/>
            <person name="Martin F."/>
            <person name="Silar P."/>
            <person name="Natvig D.O."/>
            <person name="Lalanne C."/>
            <person name="Gautier V."/>
            <person name="Ament-Velasquez S.L."/>
            <person name="Kruys A."/>
            <person name="Hutchinson M.I."/>
            <person name="Powell A.J."/>
            <person name="Barry K."/>
            <person name="Miller A.N."/>
            <person name="Grigoriev I.V."/>
            <person name="Debuchy R."/>
            <person name="Gladieux P."/>
            <person name="Hiltunen Thoren M."/>
            <person name="Johannesson H."/>
        </authorList>
    </citation>
    <scope>NUCLEOTIDE SEQUENCE</scope>
    <source>
        <strain evidence="2">PSN293</strain>
    </source>
</reference>
<feature type="signal peptide" evidence="1">
    <location>
        <begin position="1"/>
        <end position="17"/>
    </location>
</feature>
<comment type="caution">
    <text evidence="2">The sequence shown here is derived from an EMBL/GenBank/DDBJ whole genome shotgun (WGS) entry which is preliminary data.</text>
</comment>